<evidence type="ECO:0000256" key="3">
    <source>
        <dbReference type="ARBA" id="ARBA00023264"/>
    </source>
</evidence>
<evidence type="ECO:0000256" key="1">
    <source>
        <dbReference type="ARBA" id="ARBA00001946"/>
    </source>
</evidence>
<evidence type="ECO:0000256" key="4">
    <source>
        <dbReference type="SAM" id="MobiDB-lite"/>
    </source>
</evidence>
<proteinExistence type="predicted"/>
<dbReference type="Pfam" id="PF19279">
    <property type="entry name" value="YegS_C"/>
    <property type="match status" value="1"/>
</dbReference>
<dbReference type="InterPro" id="IPR050187">
    <property type="entry name" value="Lipid_Phosphate_FormReg"/>
</dbReference>
<keyword evidence="2" id="KW-0444">Lipid biosynthesis</keyword>
<feature type="non-terminal residue" evidence="6">
    <location>
        <position position="1"/>
    </location>
</feature>
<dbReference type="PANTHER" id="PTHR12358">
    <property type="entry name" value="SPHINGOSINE KINASE"/>
    <property type="match status" value="1"/>
</dbReference>
<keyword evidence="2" id="KW-0443">Lipid metabolism</keyword>
<feature type="region of interest" description="Disordered" evidence="4">
    <location>
        <begin position="171"/>
        <end position="200"/>
    </location>
</feature>
<dbReference type="InterPro" id="IPR045540">
    <property type="entry name" value="YegS/DAGK_C"/>
</dbReference>
<evidence type="ECO:0000313" key="7">
    <source>
        <dbReference type="Proteomes" id="UP000555552"/>
    </source>
</evidence>
<gene>
    <name evidence="6" type="ORF">HLB09_16815</name>
</gene>
<keyword evidence="7" id="KW-1185">Reference proteome</keyword>
<keyword evidence="3" id="KW-1208">Phospholipid metabolism</keyword>
<keyword evidence="2" id="KW-0594">Phospholipid biosynthesis</keyword>
<comment type="caution">
    <text evidence="6">The sequence shown here is derived from an EMBL/GenBank/DDBJ whole genome shotgun (WGS) entry which is preliminary data.</text>
</comment>
<comment type="cofactor">
    <cofactor evidence="1">
        <name>Mg(2+)</name>
        <dbReference type="ChEBI" id="CHEBI:18420"/>
    </cofactor>
</comment>
<dbReference type="GO" id="GO:0008654">
    <property type="term" value="P:phospholipid biosynthetic process"/>
    <property type="evidence" value="ECO:0007669"/>
    <property type="project" value="UniProtKB-KW"/>
</dbReference>
<evidence type="ECO:0000313" key="6">
    <source>
        <dbReference type="EMBL" id="NNH24718.1"/>
    </source>
</evidence>
<sequence>RAGRTRGVDVLAVAGGDGTGSPERNGSPRPPDGGDRERVVLGVVSAGFDALVNERANGWRWPRGRARYVLAVARELPVRPRTTYRLVVDGVPETRDALLVAMANTSSFGGGMRIAPDADAGDGHLDLVVVDPLPAWEIARVFPRVFSGTHVDHPAVSVRRARSVEVAVVEEDRGHEHRGDEHREDEHRRGEERSVTGLPVYGDGERLGTLPLAVRVRPRGLRVLA</sequence>
<feature type="region of interest" description="Disordered" evidence="4">
    <location>
        <begin position="1"/>
        <end position="36"/>
    </location>
</feature>
<evidence type="ECO:0000256" key="2">
    <source>
        <dbReference type="ARBA" id="ARBA00023209"/>
    </source>
</evidence>
<accession>A0A849C546</accession>
<protein>
    <recommendedName>
        <fullName evidence="5">YegS/DAGK C-terminal domain-containing protein</fullName>
    </recommendedName>
</protein>
<dbReference type="EMBL" id="JABEMA010000477">
    <property type="protein sequence ID" value="NNH24718.1"/>
    <property type="molecule type" value="Genomic_DNA"/>
</dbReference>
<dbReference type="Proteomes" id="UP000555552">
    <property type="component" value="Unassembled WGS sequence"/>
</dbReference>
<dbReference type="SUPFAM" id="SSF111331">
    <property type="entry name" value="NAD kinase/diacylglycerol kinase-like"/>
    <property type="match status" value="1"/>
</dbReference>
<evidence type="ECO:0000259" key="5">
    <source>
        <dbReference type="Pfam" id="PF19279"/>
    </source>
</evidence>
<reference evidence="6 7" key="1">
    <citation type="submission" date="2020-05" db="EMBL/GenBank/DDBJ databases">
        <title>MicrobeNet Type strains.</title>
        <authorList>
            <person name="Nicholson A.C."/>
        </authorList>
    </citation>
    <scope>NUCLEOTIDE SEQUENCE [LARGE SCALE GENOMIC DNA]</scope>
    <source>
        <strain evidence="6 7">JCM 14547</strain>
    </source>
</reference>
<feature type="compositionally biased region" description="Basic and acidic residues" evidence="4">
    <location>
        <begin position="171"/>
        <end position="194"/>
    </location>
</feature>
<dbReference type="PANTHER" id="PTHR12358:SF106">
    <property type="entry name" value="LIPID KINASE YEGS"/>
    <property type="match status" value="1"/>
</dbReference>
<dbReference type="InterPro" id="IPR016064">
    <property type="entry name" value="NAD/diacylglycerol_kinase_sf"/>
</dbReference>
<dbReference type="AlphaFoldDB" id="A0A849C546"/>
<organism evidence="6 7">
    <name type="scientific">Pseudokineococcus marinus</name>
    <dbReference type="NCBI Taxonomy" id="351215"/>
    <lineage>
        <taxon>Bacteria</taxon>
        <taxon>Bacillati</taxon>
        <taxon>Actinomycetota</taxon>
        <taxon>Actinomycetes</taxon>
        <taxon>Kineosporiales</taxon>
        <taxon>Kineosporiaceae</taxon>
        <taxon>Pseudokineococcus</taxon>
    </lineage>
</organism>
<name>A0A849C546_9ACTN</name>
<dbReference type="GO" id="GO:0004143">
    <property type="term" value="F:ATP-dependent diacylglycerol kinase activity"/>
    <property type="evidence" value="ECO:0007669"/>
    <property type="project" value="TreeGrafter"/>
</dbReference>
<feature type="domain" description="YegS/DAGK C-terminal" evidence="5">
    <location>
        <begin position="42"/>
        <end position="224"/>
    </location>
</feature>
<dbReference type="GO" id="GO:0005886">
    <property type="term" value="C:plasma membrane"/>
    <property type="evidence" value="ECO:0007669"/>
    <property type="project" value="TreeGrafter"/>
</dbReference>
<dbReference type="Gene3D" id="2.60.200.40">
    <property type="match status" value="1"/>
</dbReference>